<dbReference type="AlphaFoldDB" id="A0A1Z4BNA2"/>
<name>A0A1Z4BNA2_9FLAO</name>
<accession>A0A1Z4BNA2</accession>
<protein>
    <submittedName>
        <fullName evidence="1">Uncharacterized protein</fullName>
    </submittedName>
</protein>
<dbReference type="KEGG" id="capn:CBG49_06650"/>
<sequence>MQQEAIVKQISNVIFEKELERYIQLLEEGRERAPYKEPNWKKGQALYNKLDEEGREAFKSFLSMVMSETVSDILGYLDGIATFEGQTEPFELFCKGKKVSGDLQEYFLMYLEEKGI</sequence>
<dbReference type="RefSeq" id="WP_088593878.1">
    <property type="nucleotide sequence ID" value="NZ_CP022022.1"/>
</dbReference>
<proteinExistence type="predicted"/>
<evidence type="ECO:0000313" key="1">
    <source>
        <dbReference type="EMBL" id="ASF42779.1"/>
    </source>
</evidence>
<gene>
    <name evidence="1" type="ORF">CBG49_06650</name>
</gene>
<organism evidence="1 2">
    <name type="scientific">Capnocytophaga endodontalis</name>
    <dbReference type="NCBI Taxonomy" id="2708117"/>
    <lineage>
        <taxon>Bacteria</taxon>
        <taxon>Pseudomonadati</taxon>
        <taxon>Bacteroidota</taxon>
        <taxon>Flavobacteriia</taxon>
        <taxon>Flavobacteriales</taxon>
        <taxon>Flavobacteriaceae</taxon>
        <taxon>Capnocytophaga</taxon>
    </lineage>
</organism>
<dbReference type="EMBL" id="CP022022">
    <property type="protein sequence ID" value="ASF42779.1"/>
    <property type="molecule type" value="Genomic_DNA"/>
</dbReference>
<dbReference type="Proteomes" id="UP000197007">
    <property type="component" value="Chromosome"/>
</dbReference>
<keyword evidence="2" id="KW-1185">Reference proteome</keyword>
<evidence type="ECO:0000313" key="2">
    <source>
        <dbReference type="Proteomes" id="UP000197007"/>
    </source>
</evidence>
<reference evidence="2" key="1">
    <citation type="submission" date="2017-06" db="EMBL/GenBank/DDBJ databases">
        <title>Complete genome sequence of Capnocytophaga sp. KCOM 1579 (=ChDC OS43) isolated from a human refractory periapical abscess lesion.</title>
        <authorList>
            <person name="Kook J.-K."/>
            <person name="Park S.-N."/>
            <person name="Lim Y.K."/>
            <person name="Roh H."/>
        </authorList>
    </citation>
    <scope>NUCLEOTIDE SEQUENCE [LARGE SCALE GENOMIC DNA]</scope>
    <source>
        <strain evidence="2">ChDC OS43</strain>
    </source>
</reference>